<keyword evidence="1" id="KW-0175">Coiled coil</keyword>
<dbReference type="RefSeq" id="WP_008293432.1">
    <property type="nucleotide sequence ID" value="NZ_CM002299.1"/>
</dbReference>
<keyword evidence="4" id="KW-1185">Reference proteome</keyword>
<feature type="chain" id="PRO_5002664334" description="DUF4124 domain-containing protein" evidence="2">
    <location>
        <begin position="27"/>
        <end position="221"/>
    </location>
</feature>
<evidence type="ECO:0008006" key="5">
    <source>
        <dbReference type="Google" id="ProtNLM"/>
    </source>
</evidence>
<evidence type="ECO:0000256" key="1">
    <source>
        <dbReference type="SAM" id="Coils"/>
    </source>
</evidence>
<proteinExistence type="predicted"/>
<accession>A4A9B1</accession>
<dbReference type="OrthoDB" id="6080407at2"/>
<comment type="caution">
    <text evidence="3">The sequence shown here is derived from an EMBL/GenBank/DDBJ whole genome shotgun (WGS) entry which is preliminary data.</text>
</comment>
<feature type="coiled-coil region" evidence="1">
    <location>
        <begin position="123"/>
        <end position="189"/>
    </location>
</feature>
<reference evidence="3 4" key="2">
    <citation type="journal article" date="2009" name="PLoS ONE">
        <title>The photosynthetic apparatus and its regulation in the aerobic gammaproteobacterium Congregibacter litoralis gen. nov., sp. nov.</title>
        <authorList>
            <person name="Spring S."/>
            <person name="Lunsdorf H."/>
            <person name="Fuchs B.M."/>
            <person name="Tindall B.J."/>
        </authorList>
    </citation>
    <scope>NUCLEOTIDE SEQUENCE [LARGE SCALE GENOMIC DNA]</scope>
    <source>
        <strain evidence="3">KT71</strain>
    </source>
</reference>
<dbReference type="AlphaFoldDB" id="A4A9B1"/>
<dbReference type="EMBL" id="AAOA02000002">
    <property type="protein sequence ID" value="EAQ97653.1"/>
    <property type="molecule type" value="Genomic_DNA"/>
</dbReference>
<keyword evidence="2" id="KW-0732">Signal</keyword>
<reference evidence="3 4" key="1">
    <citation type="journal article" date="2007" name="Proc. Natl. Acad. Sci. U.S.A.">
        <title>Characterization of a marine gammaproteobacterium capable of aerobic anoxygenic photosynthesis.</title>
        <authorList>
            <person name="Fuchs B.M."/>
            <person name="Spring S."/>
            <person name="Teeling H."/>
            <person name="Quast C."/>
            <person name="Wulf J."/>
            <person name="Schattenhofer M."/>
            <person name="Yan S."/>
            <person name="Ferriera S."/>
            <person name="Johnson J."/>
            <person name="Glockner F.O."/>
            <person name="Amann R."/>
        </authorList>
    </citation>
    <scope>NUCLEOTIDE SEQUENCE [LARGE SCALE GENOMIC DNA]</scope>
    <source>
        <strain evidence="3">KT71</strain>
    </source>
</reference>
<dbReference type="HOGENOM" id="CLU_094869_2_1_6"/>
<name>A4A9B1_9GAMM</name>
<organism evidence="3 4">
    <name type="scientific">Congregibacter litoralis KT71</name>
    <dbReference type="NCBI Taxonomy" id="314285"/>
    <lineage>
        <taxon>Bacteria</taxon>
        <taxon>Pseudomonadati</taxon>
        <taxon>Pseudomonadota</taxon>
        <taxon>Gammaproteobacteria</taxon>
        <taxon>Cellvibrionales</taxon>
        <taxon>Halieaceae</taxon>
        <taxon>Congregibacter</taxon>
    </lineage>
</organism>
<dbReference type="Proteomes" id="UP000019205">
    <property type="component" value="Chromosome"/>
</dbReference>
<evidence type="ECO:0000313" key="3">
    <source>
        <dbReference type="EMBL" id="EAQ97653.1"/>
    </source>
</evidence>
<evidence type="ECO:0000313" key="4">
    <source>
        <dbReference type="Proteomes" id="UP000019205"/>
    </source>
</evidence>
<protein>
    <recommendedName>
        <fullName evidence="5">DUF4124 domain-containing protein</fullName>
    </recommendedName>
</protein>
<dbReference type="eggNOG" id="COG2433">
    <property type="taxonomic scope" value="Bacteria"/>
</dbReference>
<gene>
    <name evidence="3" type="ORF">KT71_05070</name>
</gene>
<sequence length="221" mass="24780">MKPNRSTCAAAGLTLVATLFAQGAAAQERQMYRYTNAEGHAVVAYQVPPEFVANGYDILSPSGALVAVVPRTLDEGEREGLDSEARREREAAEEVERLRRWDESLLLRYSTIEDIEAARDRELRDLRIRVSILKGKLRSLKQQVENYQALAADQERQGNAVNVEHLAAIDDLQAEIGSTERAVADRQEEIASVEADYQKDVERFSKLLDIVEMRKTMSAES</sequence>
<feature type="signal peptide" evidence="2">
    <location>
        <begin position="1"/>
        <end position="26"/>
    </location>
</feature>
<dbReference type="STRING" id="314285.KT71_05070"/>
<evidence type="ECO:0000256" key="2">
    <source>
        <dbReference type="SAM" id="SignalP"/>
    </source>
</evidence>